<dbReference type="InterPro" id="IPR038318">
    <property type="entry name" value="KdpD_sf"/>
</dbReference>
<dbReference type="Gene3D" id="1.20.120.620">
    <property type="entry name" value="Backbone structure of the membrane domain of e. Coli histidine kinase receptor kdpd"/>
    <property type="match status" value="1"/>
</dbReference>
<evidence type="ECO:0000256" key="7">
    <source>
        <dbReference type="ARBA" id="ARBA00022741"/>
    </source>
</evidence>
<dbReference type="PROSITE" id="PS50109">
    <property type="entry name" value="HIS_KIN"/>
    <property type="match status" value="1"/>
</dbReference>
<dbReference type="InterPro" id="IPR029016">
    <property type="entry name" value="GAF-like_dom_sf"/>
</dbReference>
<dbReference type="AlphaFoldDB" id="A0A0R2I3W1"/>
<evidence type="ECO:0000256" key="13">
    <source>
        <dbReference type="SAM" id="Phobius"/>
    </source>
</evidence>
<dbReference type="Gene3D" id="3.30.450.40">
    <property type="match status" value="1"/>
</dbReference>
<dbReference type="InterPro" id="IPR004358">
    <property type="entry name" value="Sig_transdc_His_kin-like_C"/>
</dbReference>
<dbReference type="EMBL" id="JQBS01000017">
    <property type="protein sequence ID" value="KRN56844.1"/>
    <property type="molecule type" value="Genomic_DNA"/>
</dbReference>
<accession>A0A0R2I3W1</accession>
<keyword evidence="5" id="KW-0808">Transferase</keyword>
<gene>
    <name evidence="15" type="ORF">IV74_GL000491</name>
</gene>
<dbReference type="PATRIC" id="fig|1449336.4.peg.504"/>
<keyword evidence="7" id="KW-0547">Nucleotide-binding</keyword>
<dbReference type="GeneID" id="89587785"/>
<keyword evidence="10 13" id="KW-1133">Transmembrane helix</keyword>
<keyword evidence="16" id="KW-1185">Reference proteome</keyword>
<evidence type="ECO:0000256" key="12">
    <source>
        <dbReference type="ARBA" id="ARBA00023136"/>
    </source>
</evidence>
<evidence type="ECO:0000256" key="4">
    <source>
        <dbReference type="ARBA" id="ARBA00022553"/>
    </source>
</evidence>
<dbReference type="InterPro" id="IPR003594">
    <property type="entry name" value="HATPase_dom"/>
</dbReference>
<comment type="subcellular location">
    <subcellularLocation>
        <location evidence="2">Membrane</location>
        <topology evidence="2">Multi-pass membrane protein</topology>
    </subcellularLocation>
</comment>
<keyword evidence="8" id="KW-0418">Kinase</keyword>
<keyword evidence="4" id="KW-0597">Phosphoprotein</keyword>
<evidence type="ECO:0000256" key="6">
    <source>
        <dbReference type="ARBA" id="ARBA00022692"/>
    </source>
</evidence>
<comment type="catalytic activity">
    <reaction evidence="1">
        <text>ATP + protein L-histidine = ADP + protein N-phospho-L-histidine.</text>
        <dbReference type="EC" id="2.7.13.3"/>
    </reaction>
</comment>
<dbReference type="InterPro" id="IPR025201">
    <property type="entry name" value="KdpD_TM"/>
</dbReference>
<dbReference type="InterPro" id="IPR003852">
    <property type="entry name" value="Sig_transdc_His_kinase_KdpD_N"/>
</dbReference>
<keyword evidence="9" id="KW-0067">ATP-binding</keyword>
<dbReference type="GO" id="GO:0005737">
    <property type="term" value="C:cytoplasm"/>
    <property type="evidence" value="ECO:0007669"/>
    <property type="project" value="UniProtKB-ARBA"/>
</dbReference>
<dbReference type="GO" id="GO:0005886">
    <property type="term" value="C:plasma membrane"/>
    <property type="evidence" value="ECO:0007669"/>
    <property type="project" value="TreeGrafter"/>
</dbReference>
<dbReference type="CDD" id="cd00075">
    <property type="entry name" value="HATPase"/>
    <property type="match status" value="1"/>
</dbReference>
<proteinExistence type="predicted"/>
<organism evidence="15 16">
    <name type="scientific">Carnobacterium divergens DSM 20623</name>
    <dbReference type="NCBI Taxonomy" id="1449336"/>
    <lineage>
        <taxon>Bacteria</taxon>
        <taxon>Bacillati</taxon>
        <taxon>Bacillota</taxon>
        <taxon>Bacilli</taxon>
        <taxon>Lactobacillales</taxon>
        <taxon>Carnobacteriaceae</taxon>
        <taxon>Carnobacterium</taxon>
    </lineage>
</organism>
<dbReference type="SMART" id="SM00388">
    <property type="entry name" value="HisKA"/>
    <property type="match status" value="1"/>
</dbReference>
<dbReference type="Pfam" id="PF02518">
    <property type="entry name" value="HATPase_c"/>
    <property type="match status" value="1"/>
</dbReference>
<dbReference type="Pfam" id="PF02702">
    <property type="entry name" value="KdpD"/>
    <property type="match status" value="1"/>
</dbReference>
<evidence type="ECO:0000256" key="3">
    <source>
        <dbReference type="ARBA" id="ARBA00012438"/>
    </source>
</evidence>
<dbReference type="Pfam" id="PF13493">
    <property type="entry name" value="DUF4118"/>
    <property type="match status" value="1"/>
</dbReference>
<dbReference type="SUPFAM" id="SSF55781">
    <property type="entry name" value="GAF domain-like"/>
    <property type="match status" value="1"/>
</dbReference>
<dbReference type="InterPro" id="IPR005467">
    <property type="entry name" value="His_kinase_dom"/>
</dbReference>
<dbReference type="EC" id="2.7.13.3" evidence="3"/>
<dbReference type="GO" id="GO:0000155">
    <property type="term" value="F:phosphorelay sensor kinase activity"/>
    <property type="evidence" value="ECO:0007669"/>
    <property type="project" value="InterPro"/>
</dbReference>
<dbReference type="GO" id="GO:0005524">
    <property type="term" value="F:ATP binding"/>
    <property type="evidence" value="ECO:0007669"/>
    <property type="project" value="UniProtKB-KW"/>
</dbReference>
<evidence type="ECO:0000259" key="14">
    <source>
        <dbReference type="PROSITE" id="PS50109"/>
    </source>
</evidence>
<evidence type="ECO:0000256" key="8">
    <source>
        <dbReference type="ARBA" id="ARBA00022777"/>
    </source>
</evidence>
<evidence type="ECO:0000313" key="16">
    <source>
        <dbReference type="Proteomes" id="UP000051658"/>
    </source>
</evidence>
<evidence type="ECO:0000256" key="10">
    <source>
        <dbReference type="ARBA" id="ARBA00022989"/>
    </source>
</evidence>
<dbReference type="Proteomes" id="UP000051658">
    <property type="component" value="Unassembled WGS sequence"/>
</dbReference>
<dbReference type="Gene3D" id="3.40.50.300">
    <property type="entry name" value="P-loop containing nucleotide triphosphate hydrolases"/>
    <property type="match status" value="1"/>
</dbReference>
<evidence type="ECO:0000256" key="11">
    <source>
        <dbReference type="ARBA" id="ARBA00023012"/>
    </source>
</evidence>
<sequence>MDEENRPNPDQLLLKYGAKSSNQRGKLKVFFGYAAGVGKTYGMLRAAIEQSEAGKNVLVGYVEPHARPETIALLENLTTLPTKTIDYRGLSLEEFDLDSALLAKPELILVDELAHTNVEGSRNRKRYQDIDELLNAGIDVYTTMNVQHLESLNDIVEEITNIHVNETVPDHFFDEAFIKLIDVEPEELVHRLKEGKIYQPHNAKKAMNHFFTLENLKLLREIAIRKAADYIGMENRPDQLLNNKRVQSKLLTYIDDTSKVGAEKCIRWTARLAVAFRAEWVVLFVENDESDGKSTNEQVMKNFELAETLGAETVTLNAHDKVETIIQYAKLTGVTDIIIGKKRRGQNFRKLFKTELEDQLVQELNNVEIHMIPFAEKADSAKPREIKNSWKPKLFSTSNFLKTILLLVVATLCSEVVTYLGIGEQNVIVVYLLFVLIIARATYGYSYGVFASILSVLLFNWFFVEPLYSLTVYKPGYPITLLIMLAVALFTSNMMIRVKSQARDSIEKEHRMEVIYDLNKDLLRVKSINGIVAITNRYLAQTLERSVIFYTEKPEQNQAYQVEVYNGNQEAQASLVSDSEIAVANWVFNNRKEAGFGSNTLMGASTYYFPLLSQGDTVAVIGVYCLNERPLTHENLNFLKLISTQISLALERQHLANEQQEILLESEKEKMRGNLLRAISHDLRTPLTGILGASSAIIENKDKFTEPLKLQLLTDIKEDSEWLIRMVENLLSVTRIDEGTMKVNKVPEAVEEIAATAVRRIRKRFPQQEIQITVPEELLLVPMDGKLIEQVLINLMENAIRHSGKITPIMVNVLRKDKDVVFEVRDQGIGIKKERLNNLFNPFDGSKVSQGNAPIDAKRGLGIGLSICKTIIAAHNGTISGENNETDGAVFRFTLPIEPNEEENG</sequence>
<keyword evidence="12 13" id="KW-0472">Membrane</keyword>
<feature type="transmembrane region" description="Helical" evidence="13">
    <location>
        <begin position="418"/>
        <end position="438"/>
    </location>
</feature>
<dbReference type="Pfam" id="PF00512">
    <property type="entry name" value="HisKA"/>
    <property type="match status" value="1"/>
</dbReference>
<dbReference type="PRINTS" id="PR00344">
    <property type="entry name" value="BCTRLSENSOR"/>
</dbReference>
<dbReference type="InterPro" id="IPR027417">
    <property type="entry name" value="P-loop_NTPase"/>
</dbReference>
<feature type="transmembrane region" description="Helical" evidence="13">
    <location>
        <begin position="445"/>
        <end position="464"/>
    </location>
</feature>
<reference evidence="15 16" key="1">
    <citation type="journal article" date="2015" name="Genome Announc.">
        <title>Expanding the biotechnology potential of lactobacilli through comparative genomics of 213 strains and associated genera.</title>
        <authorList>
            <person name="Sun Z."/>
            <person name="Harris H.M."/>
            <person name="McCann A."/>
            <person name="Guo C."/>
            <person name="Argimon S."/>
            <person name="Zhang W."/>
            <person name="Yang X."/>
            <person name="Jeffery I.B."/>
            <person name="Cooney J.C."/>
            <person name="Kagawa T.F."/>
            <person name="Liu W."/>
            <person name="Song Y."/>
            <person name="Salvetti E."/>
            <person name="Wrobel A."/>
            <person name="Rasinkangas P."/>
            <person name="Parkhill J."/>
            <person name="Rea M.C."/>
            <person name="O'Sullivan O."/>
            <person name="Ritari J."/>
            <person name="Douillard F.P."/>
            <person name="Paul Ross R."/>
            <person name="Yang R."/>
            <person name="Briner A.E."/>
            <person name="Felis G.E."/>
            <person name="de Vos W.M."/>
            <person name="Barrangou R."/>
            <person name="Klaenhammer T.R."/>
            <person name="Caufield P.W."/>
            <person name="Cui Y."/>
            <person name="Zhang H."/>
            <person name="O'Toole P.W."/>
        </authorList>
    </citation>
    <scope>NUCLEOTIDE SEQUENCE [LARGE SCALE GENOMIC DNA]</scope>
    <source>
        <strain evidence="15 16">DSM 20623</strain>
    </source>
</reference>
<evidence type="ECO:0000256" key="1">
    <source>
        <dbReference type="ARBA" id="ARBA00000085"/>
    </source>
</evidence>
<dbReference type="InterPro" id="IPR052023">
    <property type="entry name" value="Histidine_kinase_KdpD"/>
</dbReference>
<dbReference type="CDD" id="cd00082">
    <property type="entry name" value="HisKA"/>
    <property type="match status" value="1"/>
</dbReference>
<dbReference type="Gene3D" id="1.10.287.130">
    <property type="match status" value="1"/>
</dbReference>
<dbReference type="InterPro" id="IPR036097">
    <property type="entry name" value="HisK_dim/P_sf"/>
</dbReference>
<dbReference type="InterPro" id="IPR003661">
    <property type="entry name" value="HisK_dim/P_dom"/>
</dbReference>
<dbReference type="Gene3D" id="3.30.565.10">
    <property type="entry name" value="Histidine kinase-like ATPase, C-terminal domain"/>
    <property type="match status" value="1"/>
</dbReference>
<dbReference type="SUPFAM" id="SSF55874">
    <property type="entry name" value="ATPase domain of HSP90 chaperone/DNA topoisomerase II/histidine kinase"/>
    <property type="match status" value="1"/>
</dbReference>
<dbReference type="FunFam" id="3.40.50.300:FF:000483">
    <property type="entry name" value="Sensor histidine kinase KdpD"/>
    <property type="match status" value="1"/>
</dbReference>
<dbReference type="PANTHER" id="PTHR45569">
    <property type="entry name" value="SENSOR PROTEIN KDPD"/>
    <property type="match status" value="1"/>
</dbReference>
<evidence type="ECO:0000256" key="5">
    <source>
        <dbReference type="ARBA" id="ARBA00022679"/>
    </source>
</evidence>
<keyword evidence="11" id="KW-0902">Two-component regulatory system</keyword>
<name>A0A0R2I3W1_CARDV</name>
<dbReference type="eggNOG" id="COG2205">
    <property type="taxonomic scope" value="Bacteria"/>
</dbReference>
<protein>
    <recommendedName>
        <fullName evidence="3">histidine kinase</fullName>
        <ecNumber evidence="3">2.7.13.3</ecNumber>
    </recommendedName>
</protein>
<evidence type="ECO:0000256" key="9">
    <source>
        <dbReference type="ARBA" id="ARBA00022840"/>
    </source>
</evidence>
<feature type="transmembrane region" description="Helical" evidence="13">
    <location>
        <begin position="476"/>
        <end position="496"/>
    </location>
</feature>
<evidence type="ECO:0000256" key="2">
    <source>
        <dbReference type="ARBA" id="ARBA00004141"/>
    </source>
</evidence>
<dbReference type="SMART" id="SM00387">
    <property type="entry name" value="HATPase_c"/>
    <property type="match status" value="1"/>
</dbReference>
<comment type="caution">
    <text evidence="15">The sequence shown here is derived from an EMBL/GenBank/DDBJ whole genome shotgun (WGS) entry which is preliminary data.</text>
</comment>
<dbReference type="InterPro" id="IPR036890">
    <property type="entry name" value="HATPase_C_sf"/>
</dbReference>
<dbReference type="PANTHER" id="PTHR45569:SF1">
    <property type="entry name" value="SENSOR PROTEIN KDPD"/>
    <property type="match status" value="1"/>
</dbReference>
<keyword evidence="6 13" id="KW-0812">Transmembrane</keyword>
<feature type="domain" description="Histidine kinase" evidence="14">
    <location>
        <begin position="678"/>
        <end position="899"/>
    </location>
</feature>
<evidence type="ECO:0000313" key="15">
    <source>
        <dbReference type="EMBL" id="KRN56844.1"/>
    </source>
</evidence>
<dbReference type="SUPFAM" id="SSF47384">
    <property type="entry name" value="Homodimeric domain of signal transducing histidine kinase"/>
    <property type="match status" value="1"/>
</dbReference>
<dbReference type="RefSeq" id="WP_034572322.1">
    <property type="nucleotide sequence ID" value="NZ_JQBS01000017.1"/>
</dbReference>